<evidence type="ECO:0000256" key="1">
    <source>
        <dbReference type="SAM" id="Phobius"/>
    </source>
</evidence>
<evidence type="ECO:0000313" key="2">
    <source>
        <dbReference type="EMBL" id="RIB13030.1"/>
    </source>
</evidence>
<accession>A0A397US37</accession>
<dbReference type="AlphaFoldDB" id="A0A397US37"/>
<reference evidence="2 3" key="1">
    <citation type="submission" date="2018-06" db="EMBL/GenBank/DDBJ databases">
        <title>Comparative genomics reveals the genomic features of Rhizophagus irregularis, R. cerebriforme, R. diaphanum and Gigaspora rosea, and their symbiotic lifestyle signature.</title>
        <authorList>
            <person name="Morin E."/>
            <person name="San Clemente H."/>
            <person name="Chen E.C.H."/>
            <person name="De La Providencia I."/>
            <person name="Hainaut M."/>
            <person name="Kuo A."/>
            <person name="Kohler A."/>
            <person name="Murat C."/>
            <person name="Tang N."/>
            <person name="Roy S."/>
            <person name="Loubradou J."/>
            <person name="Henrissat B."/>
            <person name="Grigoriev I.V."/>
            <person name="Corradi N."/>
            <person name="Roux C."/>
            <person name="Martin F.M."/>
        </authorList>
    </citation>
    <scope>NUCLEOTIDE SEQUENCE [LARGE SCALE GENOMIC DNA]</scope>
    <source>
        <strain evidence="2 3">DAOM 194757</strain>
    </source>
</reference>
<keyword evidence="1" id="KW-0472">Membrane</keyword>
<evidence type="ECO:0000313" key="3">
    <source>
        <dbReference type="Proteomes" id="UP000266673"/>
    </source>
</evidence>
<sequence>MNLEIVDLKSLRNQHPIYLLLLLIFIFLSQFLNIIFVTAPIFLYADFYDTLYNANVVFAKLSNYPNLFKPFIVMFLSRELSVSENEMIDNFDFDHQTKRLYFWVDKNDTNLSRYNHVSFDKKTFDFLKQISLESDDQFKVLFFKDNYYIFILMLFVDFC</sequence>
<organism evidence="2 3">
    <name type="scientific">Gigaspora rosea</name>
    <dbReference type="NCBI Taxonomy" id="44941"/>
    <lineage>
        <taxon>Eukaryota</taxon>
        <taxon>Fungi</taxon>
        <taxon>Fungi incertae sedis</taxon>
        <taxon>Mucoromycota</taxon>
        <taxon>Glomeromycotina</taxon>
        <taxon>Glomeromycetes</taxon>
        <taxon>Diversisporales</taxon>
        <taxon>Gigasporaceae</taxon>
        <taxon>Gigaspora</taxon>
    </lineage>
</organism>
<protein>
    <submittedName>
        <fullName evidence="2">Uncharacterized protein</fullName>
    </submittedName>
</protein>
<proteinExistence type="predicted"/>
<keyword evidence="3" id="KW-1185">Reference proteome</keyword>
<dbReference type="STRING" id="44941.A0A397US37"/>
<name>A0A397US37_9GLOM</name>
<dbReference type="OrthoDB" id="2405847at2759"/>
<dbReference type="EMBL" id="QKWP01000965">
    <property type="protein sequence ID" value="RIB13030.1"/>
    <property type="molecule type" value="Genomic_DNA"/>
</dbReference>
<feature type="transmembrane region" description="Helical" evidence="1">
    <location>
        <begin position="17"/>
        <end position="45"/>
    </location>
</feature>
<comment type="caution">
    <text evidence="2">The sequence shown here is derived from an EMBL/GenBank/DDBJ whole genome shotgun (WGS) entry which is preliminary data.</text>
</comment>
<dbReference type="Proteomes" id="UP000266673">
    <property type="component" value="Unassembled WGS sequence"/>
</dbReference>
<gene>
    <name evidence="2" type="ORF">C2G38_2199018</name>
</gene>
<keyword evidence="1" id="KW-1133">Transmembrane helix</keyword>
<keyword evidence="1" id="KW-0812">Transmembrane</keyword>